<dbReference type="OrthoDB" id="3035189at2"/>
<name>A0A4R3K718_9FIRM</name>
<dbReference type="EMBL" id="SLZZ01000011">
    <property type="protein sequence ID" value="TCS78503.1"/>
    <property type="molecule type" value="Genomic_DNA"/>
</dbReference>
<evidence type="ECO:0000313" key="2">
    <source>
        <dbReference type="Proteomes" id="UP000295726"/>
    </source>
</evidence>
<dbReference type="RefSeq" id="WP_132381126.1">
    <property type="nucleotide sequence ID" value="NZ_DAIRMY010000082.1"/>
</dbReference>
<comment type="caution">
    <text evidence="1">The sequence shown here is derived from an EMBL/GenBank/DDBJ whole genome shotgun (WGS) entry which is preliminary data.</text>
</comment>
<reference evidence="1 2" key="1">
    <citation type="submission" date="2019-03" db="EMBL/GenBank/DDBJ databases">
        <title>Genomic Encyclopedia of Type Strains, Phase IV (KMG-IV): sequencing the most valuable type-strain genomes for metagenomic binning, comparative biology and taxonomic classification.</title>
        <authorList>
            <person name="Goeker M."/>
        </authorList>
    </citation>
    <scope>NUCLEOTIDE SEQUENCE [LARGE SCALE GENOMIC DNA]</scope>
    <source>
        <strain evidence="1 2">DSM 29489</strain>
    </source>
</reference>
<gene>
    <name evidence="1" type="ORF">EDD59_11128</name>
</gene>
<organism evidence="1 2">
    <name type="scientific">Muricomes intestini</name>
    <dbReference type="NCBI Taxonomy" id="1796634"/>
    <lineage>
        <taxon>Bacteria</taxon>
        <taxon>Bacillati</taxon>
        <taxon>Bacillota</taxon>
        <taxon>Clostridia</taxon>
        <taxon>Lachnospirales</taxon>
        <taxon>Lachnospiraceae</taxon>
        <taxon>Muricomes</taxon>
    </lineage>
</organism>
<keyword evidence="2" id="KW-1185">Reference proteome</keyword>
<dbReference type="Proteomes" id="UP000295726">
    <property type="component" value="Unassembled WGS sequence"/>
</dbReference>
<sequence>MVGKWKVQSNPVGGNMMYAVYRLRDVDAVDHSGNREYASGYIEDKDTALTIAEGLNRKTE</sequence>
<protein>
    <submittedName>
        <fullName evidence="1">Uncharacterized protein</fullName>
    </submittedName>
</protein>
<proteinExistence type="predicted"/>
<dbReference type="AlphaFoldDB" id="A0A4R3K718"/>
<evidence type="ECO:0000313" key="1">
    <source>
        <dbReference type="EMBL" id="TCS78503.1"/>
    </source>
</evidence>
<accession>A0A4R3K718</accession>